<accession>A0A9W4RJC5</accession>
<evidence type="ECO:0008006" key="3">
    <source>
        <dbReference type="Google" id="ProtNLM"/>
    </source>
</evidence>
<dbReference type="InterPro" id="IPR032675">
    <property type="entry name" value="LRR_dom_sf"/>
</dbReference>
<dbReference type="EMBL" id="CAMGZC010000045">
    <property type="protein sequence ID" value="CAI0642200.1"/>
    <property type="molecule type" value="Genomic_DNA"/>
</dbReference>
<gene>
    <name evidence="1" type="ORF">CGXH109_LOCUS11952</name>
</gene>
<comment type="caution">
    <text evidence="1">The sequence shown here is derived from an EMBL/GenBank/DDBJ whole genome shotgun (WGS) entry which is preliminary data.</text>
</comment>
<reference evidence="1" key="1">
    <citation type="submission" date="2022-08" db="EMBL/GenBank/DDBJ databases">
        <authorList>
            <person name="Giroux E."/>
            <person name="Giroux E."/>
        </authorList>
    </citation>
    <scope>NUCLEOTIDE SEQUENCE</scope>
    <source>
        <strain evidence="1">H1091258</strain>
    </source>
</reference>
<sequence>MAHFTVCPPEVIVEICRQLVLPLQTEQHVYDLSVDVSTVNSLACRIALARLMRTCRKLHDAAGCMLYSGYYHDHHPSKAVTFLKTLDPYEGSSRPELVRHADLHHNLYESSSDDINWSKEQQNMTKDPWINRLAGALGMHLPDGRNRFRIGMQFDHVLEHISQVFLTYLPNLTSLDVNLCHNWKFDLLQQWTVNRPSGCNDLLPNLRHLKIQMRSAKARKCKAHEIILGGAPRLSTLEIYNSMSYTVPSQCQLVNLRSLKFINCSMDLKSMTEVFMATPNITHFQYSGLPSGTETSRKPLLGPQMLCNLLRNKYDLAASQPSGTTKLDLPNLHRQLRTLKMDLHSTQFPFDWDGSETVISLREFSRLRDLSIDTHSFTSRTDNQNHLMMNNIGSMIPECLETLEISRVGEFLLEELVQVGLREIDDSFRQGQFRQLRRINLADCVVHDHRPTQQKALHD</sequence>
<evidence type="ECO:0000313" key="2">
    <source>
        <dbReference type="Proteomes" id="UP001152533"/>
    </source>
</evidence>
<organism evidence="1 2">
    <name type="scientific">Colletotrichum noveboracense</name>
    <dbReference type="NCBI Taxonomy" id="2664923"/>
    <lineage>
        <taxon>Eukaryota</taxon>
        <taxon>Fungi</taxon>
        <taxon>Dikarya</taxon>
        <taxon>Ascomycota</taxon>
        <taxon>Pezizomycotina</taxon>
        <taxon>Sordariomycetes</taxon>
        <taxon>Hypocreomycetidae</taxon>
        <taxon>Glomerellales</taxon>
        <taxon>Glomerellaceae</taxon>
        <taxon>Colletotrichum</taxon>
        <taxon>Colletotrichum gloeosporioides species complex</taxon>
    </lineage>
</organism>
<protein>
    <recommendedName>
        <fullName evidence="3">F-box domain-containing protein</fullName>
    </recommendedName>
</protein>
<evidence type="ECO:0000313" key="1">
    <source>
        <dbReference type="EMBL" id="CAI0642200.1"/>
    </source>
</evidence>
<dbReference type="Proteomes" id="UP001152533">
    <property type="component" value="Unassembled WGS sequence"/>
</dbReference>
<keyword evidence="2" id="KW-1185">Reference proteome</keyword>
<dbReference type="AlphaFoldDB" id="A0A9W4RJC5"/>
<dbReference type="SUPFAM" id="SSF52047">
    <property type="entry name" value="RNI-like"/>
    <property type="match status" value="1"/>
</dbReference>
<name>A0A9W4RJC5_9PEZI</name>
<dbReference type="Gene3D" id="3.80.10.10">
    <property type="entry name" value="Ribonuclease Inhibitor"/>
    <property type="match status" value="1"/>
</dbReference>
<proteinExistence type="predicted"/>